<proteinExistence type="predicted"/>
<dbReference type="Proteomes" id="UP000183417">
    <property type="component" value="Unassembled WGS sequence"/>
</dbReference>
<gene>
    <name evidence="2" type="ORF">SAMN05421547_110168</name>
</gene>
<keyword evidence="1" id="KW-0732">Signal</keyword>
<evidence type="ECO:0000313" key="3">
    <source>
        <dbReference type="Proteomes" id="UP000183417"/>
    </source>
</evidence>
<dbReference type="AlphaFoldDB" id="A0A1H3PHF5"/>
<dbReference type="GeneID" id="94689996"/>
<sequence>MFKKALAAAILLGCGLAHAFMPSNGTWVVTSELNGKPGRGLAIDAQNGTLVMQMYAYEPSGQPTFYMTSGALTNNRFAAPLIRYKGGRFLGSGPMSGSEDRNMGQVSMRFTSGVSGFITLPGEQEVAISRFNFGYPAVASSLRGLWALTSFGSEGVASEVVNMQLQTPATANGNGLMETADRLFGCEHQIRGNLAGGVLCVKVNNYGQLLRSYYFVYSVNEGEGSSRTNGTRPEQVLVVKRLLDPKGVGTGIVYAADAPVDPVPTVLHDIIENLSFNAAPLAATQE</sequence>
<protein>
    <submittedName>
        <fullName evidence="2">Uncharacterized protein</fullName>
    </submittedName>
</protein>
<feature type="signal peptide" evidence="1">
    <location>
        <begin position="1"/>
        <end position="19"/>
    </location>
</feature>
<evidence type="ECO:0000313" key="2">
    <source>
        <dbReference type="EMBL" id="SDZ00572.1"/>
    </source>
</evidence>
<evidence type="ECO:0000256" key="1">
    <source>
        <dbReference type="SAM" id="SignalP"/>
    </source>
</evidence>
<dbReference type="RefSeq" id="WP_074922503.1">
    <property type="nucleotide sequence ID" value="NZ_CP141274.1"/>
</dbReference>
<dbReference type="EMBL" id="FNPE01000010">
    <property type="protein sequence ID" value="SDZ00572.1"/>
    <property type="molecule type" value="Genomic_DNA"/>
</dbReference>
<accession>A0A1H3PHF5</accession>
<feature type="chain" id="PRO_5010299978" evidence="1">
    <location>
        <begin position="20"/>
        <end position="286"/>
    </location>
</feature>
<name>A0A1H3PHF5_9BURK</name>
<reference evidence="2 3" key="1">
    <citation type="submission" date="2016-10" db="EMBL/GenBank/DDBJ databases">
        <authorList>
            <person name="de Groot N.N."/>
        </authorList>
    </citation>
    <scope>NUCLEOTIDE SEQUENCE [LARGE SCALE GENOMIC DNA]</scope>
    <source>
        <strain evidence="2 3">LMG 24775</strain>
    </source>
</reference>
<organism evidence="2 3">
    <name type="scientific">Delftia lacustris</name>
    <dbReference type="NCBI Taxonomy" id="558537"/>
    <lineage>
        <taxon>Bacteria</taxon>
        <taxon>Pseudomonadati</taxon>
        <taxon>Pseudomonadota</taxon>
        <taxon>Betaproteobacteria</taxon>
        <taxon>Burkholderiales</taxon>
        <taxon>Comamonadaceae</taxon>
        <taxon>Delftia</taxon>
    </lineage>
</organism>